<gene>
    <name evidence="2" type="ORF">DC077_10240</name>
</gene>
<evidence type="ECO:0000256" key="1">
    <source>
        <dbReference type="SAM" id="MobiDB-lite"/>
    </source>
</evidence>
<protein>
    <submittedName>
        <fullName evidence="2">Uncharacterized protein</fullName>
    </submittedName>
</protein>
<dbReference type="Proteomes" id="UP000245059">
    <property type="component" value="Unassembled WGS sequence"/>
</dbReference>
<dbReference type="AlphaFoldDB" id="A0A2U2AKG2"/>
<name>A0A2U2AKG2_9GAMM</name>
<feature type="region of interest" description="Disordered" evidence="1">
    <location>
        <begin position="1"/>
        <end position="29"/>
    </location>
</feature>
<reference evidence="3" key="1">
    <citation type="submission" date="2018-05" db="EMBL/GenBank/DDBJ databases">
        <title>Ignatzschineria dubaiensis sp. nov., isolated from necrotic foot tissues of dromedaries (Camelus dromedarius) and associated maggots in Dubai, United Arab Emirates.</title>
        <authorList>
            <person name="Tsang C.C."/>
            <person name="Tang J.Y.M."/>
            <person name="Fong J.Y.H."/>
            <person name="Kinne J."/>
            <person name="Lee H.H."/>
            <person name="Joseph M."/>
            <person name="Jose S."/>
            <person name="Schuster R.K."/>
            <person name="Tang Y."/>
            <person name="Sivakumar S."/>
            <person name="Chen J.H.K."/>
            <person name="Teng J.L.L."/>
            <person name="Lau S.K.P."/>
            <person name="Wernery U."/>
            <person name="Woo P.C.Y."/>
        </authorList>
    </citation>
    <scope>NUCLEOTIDE SEQUENCE [LARGE SCALE GENOMIC DNA]</scope>
    <source>
        <strain evidence="3">UAE-HKU57</strain>
    </source>
</reference>
<sequence>MRGKVKVGRNGAEDEIEKGEESSNRNSLDSFNHAIFYKQKKPHSKEWGFYQTTRSSIKA</sequence>
<evidence type="ECO:0000313" key="3">
    <source>
        <dbReference type="Proteomes" id="UP000245059"/>
    </source>
</evidence>
<accession>A0A2U2AKG2</accession>
<comment type="caution">
    <text evidence="2">The sequence shown here is derived from an EMBL/GenBank/DDBJ whole genome shotgun (WGS) entry which is preliminary data.</text>
</comment>
<dbReference type="EMBL" id="QEWW01000015">
    <property type="protein sequence ID" value="PWD83270.1"/>
    <property type="molecule type" value="Genomic_DNA"/>
</dbReference>
<proteinExistence type="predicted"/>
<evidence type="ECO:0000313" key="2">
    <source>
        <dbReference type="EMBL" id="PWD83270.1"/>
    </source>
</evidence>
<organism evidence="2 3">
    <name type="scientific">Ignatzschineria cameli</name>
    <dbReference type="NCBI Taxonomy" id="2182793"/>
    <lineage>
        <taxon>Bacteria</taxon>
        <taxon>Pseudomonadati</taxon>
        <taxon>Pseudomonadota</taxon>
        <taxon>Gammaproteobacteria</taxon>
        <taxon>Cardiobacteriales</taxon>
        <taxon>Ignatzschineriaceae</taxon>
        <taxon>Ignatzschineria</taxon>
    </lineage>
</organism>